<organism evidence="2 3">
    <name type="scientific">Triticum urartu</name>
    <name type="common">Red wild einkorn</name>
    <name type="synonym">Crithodium urartu</name>
    <dbReference type="NCBI Taxonomy" id="4572"/>
    <lineage>
        <taxon>Eukaryota</taxon>
        <taxon>Viridiplantae</taxon>
        <taxon>Streptophyta</taxon>
        <taxon>Embryophyta</taxon>
        <taxon>Tracheophyta</taxon>
        <taxon>Spermatophyta</taxon>
        <taxon>Magnoliopsida</taxon>
        <taxon>Liliopsida</taxon>
        <taxon>Poales</taxon>
        <taxon>Poaceae</taxon>
        <taxon>BOP clade</taxon>
        <taxon>Pooideae</taxon>
        <taxon>Triticodae</taxon>
        <taxon>Triticeae</taxon>
        <taxon>Triticinae</taxon>
        <taxon>Triticum</taxon>
    </lineage>
</organism>
<proteinExistence type="predicted"/>
<keyword evidence="1" id="KW-1133">Transmembrane helix</keyword>
<dbReference type="Gramene" id="TuG1812G0200003037.01.T01">
    <property type="protein sequence ID" value="TuG1812G0200003037.01.T01.cds388536"/>
    <property type="gene ID" value="TuG1812G0200003037.01"/>
</dbReference>
<keyword evidence="1" id="KW-0472">Membrane</keyword>
<accession>A0A8R7THR9</accession>
<reference evidence="2" key="3">
    <citation type="submission" date="2022-06" db="UniProtKB">
        <authorList>
            <consortium name="EnsemblPlants"/>
        </authorList>
    </citation>
    <scope>IDENTIFICATION</scope>
</reference>
<dbReference type="Proteomes" id="UP000015106">
    <property type="component" value="Chromosome 2"/>
</dbReference>
<reference evidence="3" key="1">
    <citation type="journal article" date="2013" name="Nature">
        <title>Draft genome of the wheat A-genome progenitor Triticum urartu.</title>
        <authorList>
            <person name="Ling H.Q."/>
            <person name="Zhao S."/>
            <person name="Liu D."/>
            <person name="Wang J."/>
            <person name="Sun H."/>
            <person name="Zhang C."/>
            <person name="Fan H."/>
            <person name="Li D."/>
            <person name="Dong L."/>
            <person name="Tao Y."/>
            <person name="Gao C."/>
            <person name="Wu H."/>
            <person name="Li Y."/>
            <person name="Cui Y."/>
            <person name="Guo X."/>
            <person name="Zheng S."/>
            <person name="Wang B."/>
            <person name="Yu K."/>
            <person name="Liang Q."/>
            <person name="Yang W."/>
            <person name="Lou X."/>
            <person name="Chen J."/>
            <person name="Feng M."/>
            <person name="Jian J."/>
            <person name="Zhang X."/>
            <person name="Luo G."/>
            <person name="Jiang Y."/>
            <person name="Liu J."/>
            <person name="Wang Z."/>
            <person name="Sha Y."/>
            <person name="Zhang B."/>
            <person name="Wu H."/>
            <person name="Tang D."/>
            <person name="Shen Q."/>
            <person name="Xue P."/>
            <person name="Zou S."/>
            <person name="Wang X."/>
            <person name="Liu X."/>
            <person name="Wang F."/>
            <person name="Yang Y."/>
            <person name="An X."/>
            <person name="Dong Z."/>
            <person name="Zhang K."/>
            <person name="Zhang X."/>
            <person name="Luo M.C."/>
            <person name="Dvorak J."/>
            <person name="Tong Y."/>
            <person name="Wang J."/>
            <person name="Yang H."/>
            <person name="Li Z."/>
            <person name="Wang D."/>
            <person name="Zhang A."/>
            <person name="Wang J."/>
        </authorList>
    </citation>
    <scope>NUCLEOTIDE SEQUENCE</scope>
    <source>
        <strain evidence="3">cv. G1812</strain>
    </source>
</reference>
<name>A0A8R7THR9_TRIUA</name>
<protein>
    <submittedName>
        <fullName evidence="2">Uncharacterized protein</fullName>
    </submittedName>
</protein>
<reference evidence="2" key="2">
    <citation type="submission" date="2018-03" db="EMBL/GenBank/DDBJ databases">
        <title>The Triticum urartu genome reveals the dynamic nature of wheat genome evolution.</title>
        <authorList>
            <person name="Ling H."/>
            <person name="Ma B."/>
            <person name="Shi X."/>
            <person name="Liu H."/>
            <person name="Dong L."/>
            <person name="Sun H."/>
            <person name="Cao Y."/>
            <person name="Gao Q."/>
            <person name="Zheng S."/>
            <person name="Li Y."/>
            <person name="Yu Y."/>
            <person name="Du H."/>
            <person name="Qi M."/>
            <person name="Li Y."/>
            <person name="Yu H."/>
            <person name="Cui Y."/>
            <person name="Wang N."/>
            <person name="Chen C."/>
            <person name="Wu H."/>
            <person name="Zhao Y."/>
            <person name="Zhang J."/>
            <person name="Li Y."/>
            <person name="Zhou W."/>
            <person name="Zhang B."/>
            <person name="Hu W."/>
            <person name="Eijk M."/>
            <person name="Tang J."/>
            <person name="Witsenboer H."/>
            <person name="Zhao S."/>
            <person name="Li Z."/>
            <person name="Zhang A."/>
            <person name="Wang D."/>
            <person name="Liang C."/>
        </authorList>
    </citation>
    <scope>NUCLEOTIDE SEQUENCE [LARGE SCALE GENOMIC DNA]</scope>
    <source>
        <strain evidence="2">cv. G1812</strain>
    </source>
</reference>
<evidence type="ECO:0000313" key="3">
    <source>
        <dbReference type="Proteomes" id="UP000015106"/>
    </source>
</evidence>
<sequence length="106" mass="11224">MFVCFFAGEVFDVVLTCANALILLLSYKHMVPGATVRATAMCTYLFNDLSCTPLPASCAWQQSWARACDRPSWPPEASPAGFAFACACAALAPILWIRGSSAAAAA</sequence>
<keyword evidence="3" id="KW-1185">Reference proteome</keyword>
<dbReference type="AlphaFoldDB" id="A0A8R7THR9"/>
<evidence type="ECO:0000256" key="1">
    <source>
        <dbReference type="SAM" id="Phobius"/>
    </source>
</evidence>
<feature type="transmembrane region" description="Helical" evidence="1">
    <location>
        <begin position="6"/>
        <end position="27"/>
    </location>
</feature>
<keyword evidence="1" id="KW-0812">Transmembrane</keyword>
<dbReference type="EnsemblPlants" id="TuG1812G0200003037.01.T01">
    <property type="protein sequence ID" value="TuG1812G0200003037.01.T01.cds388536"/>
    <property type="gene ID" value="TuG1812G0200003037.01"/>
</dbReference>
<evidence type="ECO:0000313" key="2">
    <source>
        <dbReference type="EnsemblPlants" id="TuG1812G0200003037.01.T01.cds388536"/>
    </source>
</evidence>